<dbReference type="SUPFAM" id="SSF109604">
    <property type="entry name" value="HD-domain/PDEase-like"/>
    <property type="match status" value="1"/>
</dbReference>
<dbReference type="Pfam" id="PF11849">
    <property type="entry name" value="DUF3369"/>
    <property type="match status" value="1"/>
</dbReference>
<dbReference type="PROSITE" id="PS00550">
    <property type="entry name" value="HEMERYTHRINS"/>
    <property type="match status" value="1"/>
</dbReference>
<comment type="caution">
    <text evidence="5">The sequence shown here is derived from an EMBL/GenBank/DDBJ whole genome shotgun (WGS) entry which is preliminary data.</text>
</comment>
<dbReference type="AlphaFoldDB" id="A0A6L5JWT4"/>
<dbReference type="InterPro" id="IPR012312">
    <property type="entry name" value="Hemerythrin-like"/>
</dbReference>
<dbReference type="InterPro" id="IPR016131">
    <property type="entry name" value="Haemerythrin_Fe_BS"/>
</dbReference>
<dbReference type="OrthoDB" id="9787688at2"/>
<dbReference type="PANTHER" id="PTHR45228:SF8">
    <property type="entry name" value="TWO-COMPONENT RESPONSE REGULATOR-RELATED"/>
    <property type="match status" value="1"/>
</dbReference>
<evidence type="ECO:0000256" key="3">
    <source>
        <dbReference type="ARBA" id="ARBA00023004"/>
    </source>
</evidence>
<evidence type="ECO:0000313" key="6">
    <source>
        <dbReference type="Proteomes" id="UP000480275"/>
    </source>
</evidence>
<dbReference type="Pfam" id="PF01814">
    <property type="entry name" value="Hemerythrin"/>
    <property type="match status" value="1"/>
</dbReference>
<dbReference type="Proteomes" id="UP000480275">
    <property type="component" value="Unassembled WGS sequence"/>
</dbReference>
<dbReference type="PANTHER" id="PTHR45228">
    <property type="entry name" value="CYCLIC DI-GMP PHOSPHODIESTERASE TM_0186-RELATED"/>
    <property type="match status" value="1"/>
</dbReference>
<dbReference type="NCBIfam" id="NF033749">
    <property type="entry name" value="bact_hemeryth"/>
    <property type="match status" value="1"/>
</dbReference>
<dbReference type="InterPro" id="IPR037522">
    <property type="entry name" value="HD_GYP_dom"/>
</dbReference>
<name>A0A6L5JWT4_RHOTE</name>
<evidence type="ECO:0000256" key="1">
    <source>
        <dbReference type="ARBA" id="ARBA00010587"/>
    </source>
</evidence>
<protein>
    <submittedName>
        <fullName evidence="5">Bacteriohemerythrin</fullName>
    </submittedName>
</protein>
<dbReference type="NCBIfam" id="TIGR02481">
    <property type="entry name" value="hemeryth_dom"/>
    <property type="match status" value="1"/>
</dbReference>
<evidence type="ECO:0000313" key="5">
    <source>
        <dbReference type="EMBL" id="MQY51536.1"/>
    </source>
</evidence>
<dbReference type="Gene3D" id="1.10.3210.10">
    <property type="entry name" value="Hypothetical protein af1432"/>
    <property type="match status" value="1"/>
</dbReference>
<dbReference type="Pfam" id="PF13487">
    <property type="entry name" value="HD_5"/>
    <property type="match status" value="1"/>
</dbReference>
<dbReference type="EMBL" id="WIXJ01000003">
    <property type="protein sequence ID" value="MQY51536.1"/>
    <property type="molecule type" value="Genomic_DNA"/>
</dbReference>
<dbReference type="CDD" id="cd00077">
    <property type="entry name" value="HDc"/>
    <property type="match status" value="1"/>
</dbReference>
<dbReference type="SMART" id="SM00471">
    <property type="entry name" value="HDc"/>
    <property type="match status" value="1"/>
</dbReference>
<dbReference type="InterPro" id="IPR012827">
    <property type="entry name" value="Hemerythrin_metal-bd"/>
</dbReference>
<dbReference type="Gene3D" id="1.20.120.50">
    <property type="entry name" value="Hemerythrin-like"/>
    <property type="match status" value="1"/>
</dbReference>
<dbReference type="SUPFAM" id="SSF47188">
    <property type="entry name" value="Hemerythrin-like"/>
    <property type="match status" value="1"/>
</dbReference>
<keyword evidence="2" id="KW-0479">Metal-binding</keyword>
<organism evidence="5 6">
    <name type="scientific">Rhodocyclus tenuis</name>
    <name type="common">Rhodospirillum tenue</name>
    <dbReference type="NCBI Taxonomy" id="1066"/>
    <lineage>
        <taxon>Bacteria</taxon>
        <taxon>Pseudomonadati</taxon>
        <taxon>Pseudomonadota</taxon>
        <taxon>Betaproteobacteria</taxon>
        <taxon>Rhodocyclales</taxon>
        <taxon>Rhodocyclaceae</taxon>
        <taxon>Rhodocyclus</taxon>
    </lineage>
</organism>
<sequence>MTHTAPSTRPTSAAILVVASPSGDWLAQLTASPQLAGHAIHTVVTLDEAVAALQRDASIGLVLLCHNAAARAAVGTHSAVPVASAASPPFSGIPPLPACTTLPAHVLRLLAEARPLLSVMVRSATPLEAKTADALWELGVADCLFTQRSHEWAASLATALREQKRRALHLRLTESPAQIAGARTVADVAAGVLRILGEQEIALRGGLFCVERKTGDTAHGDLIALAGMGEFARRICTPVARLDTPAMRAFLRRAWSARHSIFADDYAALFVQTTGEQTQPVLILLCLAAPLPDWHQRMLDAFTRAIAPAVEHAQVAQQLLRTQRATVSTLATLAEYKDTDTARHVGRVARMSAEIASALAPSHAAITPHMLENIGYAAVLHDLGKVGIPENILLKPGALNAEERTVINRHALIGHSMLSQSAALAAHGEARLFELAATIARSHHERYDGEGYPDRLAGENIPLAARIVAVVDVFDALISDRPYKRPWTEAQALAMIRREAGAHFDPAVVDAFLAVHERKRTAQFIRWTPAMSVGNAELDADHQRLVDIINDLGVNIELANHNTLEFILDDLVAYAQEHFAREEAHLARIDFPDRARHTALHAAIATRIEQARWKTRQGFPAALENELMRFLTRWLNHHILVEDMQYAAHTRSIDSPPA</sequence>
<comment type="similarity">
    <text evidence="1">Belongs to the hemerythrin family.</text>
</comment>
<dbReference type="CDD" id="cd12107">
    <property type="entry name" value="Hemerythrin"/>
    <property type="match status" value="1"/>
</dbReference>
<dbReference type="InterPro" id="IPR003607">
    <property type="entry name" value="HD/PDEase_dom"/>
</dbReference>
<dbReference type="InterPro" id="IPR052020">
    <property type="entry name" value="Cyclic_di-GMP/3'3'-cGAMP_PDE"/>
</dbReference>
<keyword evidence="3" id="KW-0408">Iron</keyword>
<dbReference type="GO" id="GO:0046872">
    <property type="term" value="F:metal ion binding"/>
    <property type="evidence" value="ECO:0007669"/>
    <property type="project" value="UniProtKB-KW"/>
</dbReference>
<evidence type="ECO:0000259" key="4">
    <source>
        <dbReference type="PROSITE" id="PS51832"/>
    </source>
</evidence>
<dbReference type="PROSITE" id="PS51832">
    <property type="entry name" value="HD_GYP"/>
    <property type="match status" value="1"/>
</dbReference>
<accession>A0A6L5JWT4</accession>
<dbReference type="InterPro" id="IPR021800">
    <property type="entry name" value="DUF3369"/>
</dbReference>
<feature type="domain" description="HD-GYP" evidence="4">
    <location>
        <begin position="319"/>
        <end position="528"/>
    </location>
</feature>
<gene>
    <name evidence="5" type="ORF">GHK24_07085</name>
</gene>
<evidence type="ECO:0000256" key="2">
    <source>
        <dbReference type="ARBA" id="ARBA00022723"/>
    </source>
</evidence>
<dbReference type="GO" id="GO:0008081">
    <property type="term" value="F:phosphoric diester hydrolase activity"/>
    <property type="evidence" value="ECO:0007669"/>
    <property type="project" value="UniProtKB-ARBA"/>
</dbReference>
<proteinExistence type="inferred from homology"/>
<reference evidence="5 6" key="1">
    <citation type="submission" date="2019-10" db="EMBL/GenBank/DDBJ databases">
        <title>Whole-genome sequence of the purple nonsulfur photosynthetic bacterium Rhodocyclus tenuis.</title>
        <authorList>
            <person name="Kyndt J.A."/>
            <person name="Meyer T.E."/>
        </authorList>
    </citation>
    <scope>NUCLEOTIDE SEQUENCE [LARGE SCALE GENOMIC DNA]</scope>
    <source>
        <strain evidence="5 6">DSM 110</strain>
    </source>
</reference>
<dbReference type="InterPro" id="IPR035938">
    <property type="entry name" value="Hemerythrin-like_sf"/>
</dbReference>